<dbReference type="SUPFAM" id="SSF74650">
    <property type="entry name" value="Galactose mutarotase-like"/>
    <property type="match status" value="1"/>
</dbReference>
<dbReference type="Pfam" id="PF02836">
    <property type="entry name" value="Glyco_hydro_2_C"/>
    <property type="match status" value="1"/>
</dbReference>
<keyword evidence="5" id="KW-0378">Hydrolase</keyword>
<dbReference type="InterPro" id="IPR006103">
    <property type="entry name" value="Glyco_hydro_2_cat"/>
</dbReference>
<dbReference type="SUPFAM" id="SSF49785">
    <property type="entry name" value="Galactose-binding domain-like"/>
    <property type="match status" value="1"/>
</dbReference>
<reference evidence="9 10" key="1">
    <citation type="submission" date="2020-11" db="EMBL/GenBank/DDBJ databases">
        <title>Arthrobacter antarcticus sp. nov., isolated from Antarctic Soil.</title>
        <authorList>
            <person name="Li J."/>
        </authorList>
    </citation>
    <scope>NUCLEOTIDE SEQUENCE [LARGE SCALE GENOMIC DNA]</scope>
    <source>
        <strain evidence="9 10">Z1-20</strain>
    </source>
</reference>
<dbReference type="PROSITE" id="PS00719">
    <property type="entry name" value="GLYCOSYL_HYDROL_F2_1"/>
    <property type="match status" value="1"/>
</dbReference>
<feature type="domain" description="Beta galactosidase small chain/" evidence="8">
    <location>
        <begin position="829"/>
        <end position="1112"/>
    </location>
</feature>
<evidence type="ECO:0000256" key="6">
    <source>
        <dbReference type="ARBA" id="ARBA00023295"/>
    </source>
</evidence>
<sequence>MPLYSRTNSSFLNFEWSLELCVIVVSSGRVKVVLRCLRRWQAYRRIGQSVTALPTATHTTPTQTAPALPAAALTTDVSYLLDRGPGSGRRVPARSWLQTDAPTQSLNGHWRFRLLAGAPGTPGGRRVLPAGETVEGVAEVSLDDSSWDEIAVPSHWVLQPDGRYGRPIYTNVQFPFPIEPPYVPDENPTGDYRRHFEVPGSWSDAAAIVLRFDGVESRYKVWVNGTSIGVGAGSRLAQEFDVTKALQPGSNLLVVRVHQWSASSYLEDQDQWWLPGIFRDVTLQARPVGGIDDVWLRTSFSGVSSHDNSTGASGAGSIDPEITASAAAFPITLKVPGLGVDVTWDSPADVGPVDVAAVEPWSAETPRLYDATVGGAAETIRLRLGFRTVEIVGDRFLVNGRRVVFHGMNRHETHPDRGRVFDEDFARADLILMKQFNVNAIRTSHYPPHPRLLDLADELGFWVVLECDLETHGFEAGGWAGNPSDDPAWRAAYVDRMERTVERDKNHPSIIMWSLGNESGTGSNLAAMAAWAHARDSSRPVHYEGDYSGAYTDVYSRMYSSVPETAAIGRDDSRSLLLGCSAAESARQRTKPFILCEYVHAMGNGPGAIDQYEDLVDRYPRLHGGFVWEWRDHGIRTHAADGTEFFAYGGDFNEVVHDGNFVMDGMVFSDSTPSPGLFEYKQIVAPIRLRLAADDGGAGTELFATVSNLRHCADAADIAFRWRTEHDGDVRETGELIVAGAAGAALAAGESVRVPLPQVTAEDTGETWFTLEAVLREATAWAPSGHVISTAQLDLTTTAAYARTRRPASSVRSGALDALPGDPMADSLALGPAVFDGGRLVSLAGEAVTGPRLELWRAPTDNDEGAGRGSYDLADPWLNDGNGVSAPSSAVLWRAAGLDRLTGRVEEVAAIDGGIRVRTRYAPANTRNAVIAEESWQLVDGELWLRIDMVPTSAWNMVWPRLGVRFDLPGSVDGASWFGTGPRESYPDSMHAALVGRYCAAIDELTEPYARPQESGHRSDLRSLELNNGGAPWLRIDAAADPGGRRPGFTLSRHTAQQVARAPHPHELPPTGRSYLYLDAAQHGLGSRACGPDVWPDFALRPEARTLTLRITAAP</sequence>
<dbReference type="GO" id="GO:0009341">
    <property type="term" value="C:beta-galactosidase complex"/>
    <property type="evidence" value="ECO:0007669"/>
    <property type="project" value="InterPro"/>
</dbReference>
<dbReference type="Gene3D" id="3.20.20.80">
    <property type="entry name" value="Glycosidases"/>
    <property type="match status" value="1"/>
</dbReference>
<evidence type="ECO:0000256" key="7">
    <source>
        <dbReference type="ARBA" id="ARBA00032230"/>
    </source>
</evidence>
<dbReference type="Proteomes" id="UP000655366">
    <property type="component" value="Unassembled WGS sequence"/>
</dbReference>
<comment type="similarity">
    <text evidence="2">Belongs to the glycosyl hydrolase 2 family.</text>
</comment>
<dbReference type="InterPro" id="IPR017853">
    <property type="entry name" value="GH"/>
</dbReference>
<keyword evidence="6" id="KW-0326">Glycosidase</keyword>
<comment type="catalytic activity">
    <reaction evidence="1">
        <text>Hydrolysis of terminal non-reducing beta-D-galactose residues in beta-D-galactosides.</text>
        <dbReference type="EC" id="3.2.1.23"/>
    </reaction>
</comment>
<dbReference type="GO" id="GO:0005990">
    <property type="term" value="P:lactose catabolic process"/>
    <property type="evidence" value="ECO:0007669"/>
    <property type="project" value="TreeGrafter"/>
</dbReference>
<proteinExistence type="inferred from homology"/>
<gene>
    <name evidence="9" type="ORF">IV500_00480</name>
</gene>
<dbReference type="PANTHER" id="PTHR46323:SF2">
    <property type="entry name" value="BETA-GALACTOSIDASE"/>
    <property type="match status" value="1"/>
</dbReference>
<dbReference type="EC" id="3.2.1.23" evidence="3"/>
<dbReference type="EMBL" id="JADNYM010000001">
    <property type="protein sequence ID" value="MBG0737916.1"/>
    <property type="molecule type" value="Genomic_DNA"/>
</dbReference>
<dbReference type="Gene3D" id="2.70.98.10">
    <property type="match status" value="1"/>
</dbReference>
<dbReference type="InterPro" id="IPR050347">
    <property type="entry name" value="Bact_Beta-galactosidase"/>
</dbReference>
<evidence type="ECO:0000256" key="5">
    <source>
        <dbReference type="ARBA" id="ARBA00022801"/>
    </source>
</evidence>
<dbReference type="Gene3D" id="2.60.40.10">
    <property type="entry name" value="Immunoglobulins"/>
    <property type="match status" value="2"/>
</dbReference>
<evidence type="ECO:0000256" key="4">
    <source>
        <dbReference type="ARBA" id="ARBA00013303"/>
    </source>
</evidence>
<dbReference type="SMART" id="SM01038">
    <property type="entry name" value="Bgal_small_N"/>
    <property type="match status" value="1"/>
</dbReference>
<accession>A0A931CL84</accession>
<dbReference type="AlphaFoldDB" id="A0A931CL84"/>
<dbReference type="SUPFAM" id="SSF49303">
    <property type="entry name" value="beta-Galactosidase/glucuronidase domain"/>
    <property type="match status" value="2"/>
</dbReference>
<dbReference type="InterPro" id="IPR011013">
    <property type="entry name" value="Gal_mutarotase_sf_dom"/>
</dbReference>
<dbReference type="GO" id="GO:0004565">
    <property type="term" value="F:beta-galactosidase activity"/>
    <property type="evidence" value="ECO:0007669"/>
    <property type="project" value="UniProtKB-EC"/>
</dbReference>
<evidence type="ECO:0000259" key="8">
    <source>
        <dbReference type="SMART" id="SM01038"/>
    </source>
</evidence>
<dbReference type="InterPro" id="IPR023230">
    <property type="entry name" value="Glyco_hydro_2_CS"/>
</dbReference>
<dbReference type="Gene3D" id="2.60.120.260">
    <property type="entry name" value="Galactose-binding domain-like"/>
    <property type="match status" value="1"/>
</dbReference>
<dbReference type="SUPFAM" id="SSF51445">
    <property type="entry name" value="(Trans)glycosidases"/>
    <property type="match status" value="1"/>
</dbReference>
<organism evidence="9 10">
    <name type="scientific">Arthrobacter terrae</name>
    <dbReference type="NCBI Taxonomy" id="2935737"/>
    <lineage>
        <taxon>Bacteria</taxon>
        <taxon>Bacillati</taxon>
        <taxon>Actinomycetota</taxon>
        <taxon>Actinomycetes</taxon>
        <taxon>Micrococcales</taxon>
        <taxon>Micrococcaceae</taxon>
        <taxon>Arthrobacter</taxon>
    </lineage>
</organism>
<evidence type="ECO:0000256" key="1">
    <source>
        <dbReference type="ARBA" id="ARBA00001412"/>
    </source>
</evidence>
<dbReference type="Pfam" id="PF02837">
    <property type="entry name" value="Glyco_hydro_2_N"/>
    <property type="match status" value="1"/>
</dbReference>
<evidence type="ECO:0000313" key="9">
    <source>
        <dbReference type="EMBL" id="MBG0737916.1"/>
    </source>
</evidence>
<comment type="caution">
    <text evidence="9">The sequence shown here is derived from an EMBL/GenBank/DDBJ whole genome shotgun (WGS) entry which is preliminary data.</text>
</comment>
<dbReference type="InterPro" id="IPR014718">
    <property type="entry name" value="GH-type_carb-bd"/>
</dbReference>
<dbReference type="InterPro" id="IPR004199">
    <property type="entry name" value="B-gal_small/dom_5"/>
</dbReference>
<keyword evidence="10" id="KW-1185">Reference proteome</keyword>
<dbReference type="PRINTS" id="PR00132">
    <property type="entry name" value="GLHYDRLASE2"/>
</dbReference>
<evidence type="ECO:0000256" key="2">
    <source>
        <dbReference type="ARBA" id="ARBA00007401"/>
    </source>
</evidence>
<dbReference type="InterPro" id="IPR006104">
    <property type="entry name" value="Glyco_hydro_2_N"/>
</dbReference>
<dbReference type="GO" id="GO:0030246">
    <property type="term" value="F:carbohydrate binding"/>
    <property type="evidence" value="ECO:0007669"/>
    <property type="project" value="InterPro"/>
</dbReference>
<dbReference type="PANTHER" id="PTHR46323">
    <property type="entry name" value="BETA-GALACTOSIDASE"/>
    <property type="match status" value="1"/>
</dbReference>
<dbReference type="InterPro" id="IPR013783">
    <property type="entry name" value="Ig-like_fold"/>
</dbReference>
<evidence type="ECO:0000313" key="10">
    <source>
        <dbReference type="Proteomes" id="UP000655366"/>
    </source>
</evidence>
<dbReference type="InterPro" id="IPR023232">
    <property type="entry name" value="Glyco_hydro_2_AS"/>
</dbReference>
<evidence type="ECO:0000256" key="3">
    <source>
        <dbReference type="ARBA" id="ARBA00012756"/>
    </source>
</evidence>
<protein>
    <recommendedName>
        <fullName evidence="4">Beta-galactosidase</fullName>
        <ecNumber evidence="3">3.2.1.23</ecNumber>
    </recommendedName>
    <alternativeName>
        <fullName evidence="7">Lactase</fullName>
    </alternativeName>
</protein>
<dbReference type="InterPro" id="IPR036156">
    <property type="entry name" value="Beta-gal/glucu_dom_sf"/>
</dbReference>
<dbReference type="Pfam" id="PF02929">
    <property type="entry name" value="Bgal_small_N"/>
    <property type="match status" value="1"/>
</dbReference>
<dbReference type="InterPro" id="IPR032312">
    <property type="entry name" value="LacZ_4"/>
</dbReference>
<name>A0A931CL84_9MICC</name>
<dbReference type="PROSITE" id="PS00608">
    <property type="entry name" value="GLYCOSYL_HYDROL_F2_2"/>
    <property type="match status" value="1"/>
</dbReference>
<dbReference type="InterPro" id="IPR006101">
    <property type="entry name" value="Glyco_hydro_2"/>
</dbReference>
<dbReference type="InterPro" id="IPR008979">
    <property type="entry name" value="Galactose-bd-like_sf"/>
</dbReference>
<dbReference type="Pfam" id="PF16353">
    <property type="entry name" value="LacZ_4"/>
    <property type="match status" value="1"/>
</dbReference>